<organism evidence="2 3">
    <name type="scientific">Setaria viridis</name>
    <name type="common">Green bristlegrass</name>
    <name type="synonym">Setaria italica subsp. viridis</name>
    <dbReference type="NCBI Taxonomy" id="4556"/>
    <lineage>
        <taxon>Eukaryota</taxon>
        <taxon>Viridiplantae</taxon>
        <taxon>Streptophyta</taxon>
        <taxon>Embryophyta</taxon>
        <taxon>Tracheophyta</taxon>
        <taxon>Spermatophyta</taxon>
        <taxon>Magnoliopsida</taxon>
        <taxon>Liliopsida</taxon>
        <taxon>Poales</taxon>
        <taxon>Poaceae</taxon>
        <taxon>PACMAD clade</taxon>
        <taxon>Panicoideae</taxon>
        <taxon>Panicodae</taxon>
        <taxon>Paniceae</taxon>
        <taxon>Cenchrinae</taxon>
        <taxon>Setaria</taxon>
    </lineage>
</organism>
<proteinExistence type="predicted"/>
<feature type="compositionally biased region" description="Low complexity" evidence="1">
    <location>
        <begin position="1"/>
        <end position="17"/>
    </location>
</feature>
<name>A0A4U6WSQ1_SETVI</name>
<accession>A0A4U6WSQ1</accession>
<dbReference type="Gramene" id="TKW42217">
    <property type="protein sequence ID" value="TKW42217"/>
    <property type="gene ID" value="SEVIR_1G369000v2"/>
</dbReference>
<dbReference type="AlphaFoldDB" id="A0A4U6WSQ1"/>
<sequence length="132" mass="14259">MTAPLAPPAASRPARPTHSARRRPARPACSDRQSPTRPCSFCPPEPRPLLLAPTAGAPHRPLEILYSAVPLRRGGDARGLERERAAAGAMMWSSNSDDDEPRAAARCRANRRAMSTSVVAAEEEEQELPTEV</sequence>
<feature type="region of interest" description="Disordered" evidence="1">
    <location>
        <begin position="1"/>
        <end position="54"/>
    </location>
</feature>
<reference evidence="2" key="1">
    <citation type="submission" date="2019-03" db="EMBL/GenBank/DDBJ databases">
        <title>WGS assembly of Setaria viridis.</title>
        <authorList>
            <person name="Huang P."/>
            <person name="Jenkins J."/>
            <person name="Grimwood J."/>
            <person name="Barry K."/>
            <person name="Healey A."/>
            <person name="Mamidi S."/>
            <person name="Sreedasyam A."/>
            <person name="Shu S."/>
            <person name="Feldman M."/>
            <person name="Wu J."/>
            <person name="Yu Y."/>
            <person name="Chen C."/>
            <person name="Johnson J."/>
            <person name="Rokhsar D."/>
            <person name="Baxter I."/>
            <person name="Schmutz J."/>
            <person name="Brutnell T."/>
            <person name="Kellogg E."/>
        </authorList>
    </citation>
    <scope>NUCLEOTIDE SEQUENCE [LARGE SCALE GENOMIC DNA]</scope>
</reference>
<protein>
    <submittedName>
        <fullName evidence="2">Uncharacterized protein</fullName>
    </submittedName>
</protein>
<keyword evidence="3" id="KW-1185">Reference proteome</keyword>
<gene>
    <name evidence="2" type="ORF">SEVIR_1G369000v2</name>
</gene>
<dbReference type="EMBL" id="CM016552">
    <property type="protein sequence ID" value="TKW42217.1"/>
    <property type="molecule type" value="Genomic_DNA"/>
</dbReference>
<dbReference type="Proteomes" id="UP000298652">
    <property type="component" value="Chromosome 1"/>
</dbReference>
<evidence type="ECO:0000313" key="2">
    <source>
        <dbReference type="EMBL" id="TKW42217.1"/>
    </source>
</evidence>
<evidence type="ECO:0000313" key="3">
    <source>
        <dbReference type="Proteomes" id="UP000298652"/>
    </source>
</evidence>
<evidence type="ECO:0000256" key="1">
    <source>
        <dbReference type="SAM" id="MobiDB-lite"/>
    </source>
</evidence>